<dbReference type="AlphaFoldDB" id="A0A653DV57"/>
<dbReference type="OrthoDB" id="10262255at2759"/>
<accession>A0A653DV57</accession>
<keyword evidence="3" id="KW-1185">Reference proteome</keyword>
<evidence type="ECO:0000313" key="3">
    <source>
        <dbReference type="Proteomes" id="UP000410492"/>
    </source>
</evidence>
<sequence length="565" mass="66473">MSNQLTKLQKLLTKFHQTKNVTPVDFIEQKTRGIEESEEKEIDSTYDVFLQYINHEAFVNDVASDFQRSRNIKLANHAHMKQIVFFIMFLLDKENSREIDCKTAFYIKRLLEFLSSEENYPSIATSACLHFENDYALNKIMYPFMNRAGVIHQILHRMEMSGTCKMVKIRPSPIRREQKTSNLKPPRPPFNTPICLSCEKIARVLSSKPTPADLEKLYQENYKKALDLLEEASKVSKRLTEAKKLPPPEPLEKFVVKAKKVPPKKEVEIKGNLTTTLREAARLLKERDDEINKIDELIRGGCDHLRVLEIEDQERRETEQKEVEDIQRKHLQGLLTYEEAIIAKKRVVEMNKMKTLEIKQFKIDLADQLERWKEEQKERIKAQVEKCQKIKQNAKESGKNVLEEKQEQVRMLQYETKALLKNAYEQQAKELARKVDLINEIKTLHEVAMRVNAEKEFDPTETPNLGLMCEMSIAELQERLAIARCKMKEELEEKRKIILKKKTEQQEMIENLKHFIEDSKRIPKCKSLRSLLPRESNRSVETNPELVELRRKLEEKRNMRLKAVF</sequence>
<dbReference type="EMBL" id="CAACVG010014950">
    <property type="protein sequence ID" value="VEN63942.1"/>
    <property type="molecule type" value="Genomic_DNA"/>
</dbReference>
<keyword evidence="1" id="KW-0175">Coiled coil</keyword>
<organism evidence="2 3">
    <name type="scientific">Callosobruchus maculatus</name>
    <name type="common">Southern cowpea weevil</name>
    <name type="synonym">Pulse bruchid</name>
    <dbReference type="NCBI Taxonomy" id="64391"/>
    <lineage>
        <taxon>Eukaryota</taxon>
        <taxon>Metazoa</taxon>
        <taxon>Ecdysozoa</taxon>
        <taxon>Arthropoda</taxon>
        <taxon>Hexapoda</taxon>
        <taxon>Insecta</taxon>
        <taxon>Pterygota</taxon>
        <taxon>Neoptera</taxon>
        <taxon>Endopterygota</taxon>
        <taxon>Coleoptera</taxon>
        <taxon>Polyphaga</taxon>
        <taxon>Cucujiformia</taxon>
        <taxon>Chrysomeloidea</taxon>
        <taxon>Chrysomelidae</taxon>
        <taxon>Bruchinae</taxon>
        <taxon>Bruchini</taxon>
        <taxon>Callosobruchus</taxon>
    </lineage>
</organism>
<feature type="coiled-coil region" evidence="1">
    <location>
        <begin position="373"/>
        <end position="441"/>
    </location>
</feature>
<evidence type="ECO:0000256" key="1">
    <source>
        <dbReference type="SAM" id="Coils"/>
    </source>
</evidence>
<gene>
    <name evidence="2" type="ORF">CALMAC_LOCUS20616</name>
</gene>
<dbReference type="InterPro" id="IPR039341">
    <property type="entry name" value="CFAP99"/>
</dbReference>
<evidence type="ECO:0000313" key="2">
    <source>
        <dbReference type="EMBL" id="VEN63942.1"/>
    </source>
</evidence>
<dbReference type="PANTHER" id="PTHR34649">
    <property type="entry name" value="CILIA- AND FLAGELLA-ASSOCIATED PROTEIN 99"/>
    <property type="match status" value="1"/>
</dbReference>
<feature type="coiled-coil region" evidence="1">
    <location>
        <begin position="473"/>
        <end position="508"/>
    </location>
</feature>
<reference evidence="2 3" key="1">
    <citation type="submission" date="2019-01" db="EMBL/GenBank/DDBJ databases">
        <authorList>
            <person name="Sayadi A."/>
        </authorList>
    </citation>
    <scope>NUCLEOTIDE SEQUENCE [LARGE SCALE GENOMIC DNA]</scope>
</reference>
<dbReference type="Proteomes" id="UP000410492">
    <property type="component" value="Unassembled WGS sequence"/>
</dbReference>
<protein>
    <submittedName>
        <fullName evidence="2">Uncharacterized protein</fullName>
    </submittedName>
</protein>
<dbReference type="PANTHER" id="PTHR34649:SF1">
    <property type="entry name" value="CILIA- AND FLAGELLA-ASSOCIATED PROTEIN 99"/>
    <property type="match status" value="1"/>
</dbReference>
<proteinExistence type="predicted"/>
<name>A0A653DV57_CALMS</name>